<dbReference type="PANTHER" id="PTHR33507">
    <property type="entry name" value="INNER MEMBRANE PROTEIN YBBJ"/>
    <property type="match status" value="1"/>
</dbReference>
<dbReference type="SUPFAM" id="SSF141322">
    <property type="entry name" value="NfeD domain-like"/>
    <property type="match status" value="1"/>
</dbReference>
<feature type="transmembrane region" description="Helical" evidence="6">
    <location>
        <begin position="309"/>
        <end position="327"/>
    </location>
</feature>
<feature type="signal peptide" evidence="7">
    <location>
        <begin position="1"/>
        <end position="22"/>
    </location>
</feature>
<dbReference type="Pfam" id="PF25145">
    <property type="entry name" value="NfeD1b_N"/>
    <property type="match status" value="1"/>
</dbReference>
<evidence type="ECO:0000259" key="9">
    <source>
        <dbReference type="Pfam" id="PF24961"/>
    </source>
</evidence>
<dbReference type="Pfam" id="PF24961">
    <property type="entry name" value="NfeD_membrane"/>
    <property type="match status" value="1"/>
</dbReference>
<reference evidence="11" key="2">
    <citation type="journal article" date="2020" name="Microorganisms">
        <title>Osmotic Adaptation and Compatible Solute Biosynthesis of Phototrophic Bacteria as Revealed from Genome Analyses.</title>
        <authorList>
            <person name="Imhoff J.F."/>
            <person name="Rahn T."/>
            <person name="Kunzel S."/>
            <person name="Keller A."/>
            <person name="Neulinger S.C."/>
        </authorList>
    </citation>
    <scope>NUCLEOTIDE SEQUENCE</scope>
    <source>
        <strain evidence="11">DSM 11080</strain>
    </source>
</reference>
<dbReference type="CDD" id="cd07020">
    <property type="entry name" value="Clp_protease_NfeD_1"/>
    <property type="match status" value="1"/>
</dbReference>
<dbReference type="Gene3D" id="2.40.50.140">
    <property type="entry name" value="Nucleic acid-binding proteins"/>
    <property type="match status" value="1"/>
</dbReference>
<dbReference type="Proteomes" id="UP001296776">
    <property type="component" value="Unassembled WGS sequence"/>
</dbReference>
<dbReference type="SUPFAM" id="SSF52096">
    <property type="entry name" value="ClpP/crotonase"/>
    <property type="match status" value="1"/>
</dbReference>
<keyword evidence="11" id="KW-0378">Hydrolase</keyword>
<dbReference type="GO" id="GO:0008233">
    <property type="term" value="F:peptidase activity"/>
    <property type="evidence" value="ECO:0007669"/>
    <property type="project" value="UniProtKB-KW"/>
</dbReference>
<feature type="transmembrane region" description="Helical" evidence="6">
    <location>
        <begin position="382"/>
        <end position="403"/>
    </location>
</feature>
<feature type="chain" id="PRO_5042532905" evidence="7">
    <location>
        <begin position="23"/>
        <end position="492"/>
    </location>
</feature>
<feature type="transmembrane region" description="Helical" evidence="6">
    <location>
        <begin position="357"/>
        <end position="376"/>
    </location>
</feature>
<dbReference type="InterPro" id="IPR056738">
    <property type="entry name" value="NfeD1b_N"/>
</dbReference>
<proteinExistence type="predicted"/>
<evidence type="ECO:0000256" key="1">
    <source>
        <dbReference type="ARBA" id="ARBA00004141"/>
    </source>
</evidence>
<keyword evidence="3 6" id="KW-1133">Transmembrane helix</keyword>
<evidence type="ECO:0000259" key="10">
    <source>
        <dbReference type="Pfam" id="PF25145"/>
    </source>
</evidence>
<dbReference type="GO" id="GO:0016020">
    <property type="term" value="C:membrane"/>
    <property type="evidence" value="ECO:0007669"/>
    <property type="project" value="UniProtKB-SubCell"/>
</dbReference>
<dbReference type="InterPro" id="IPR012340">
    <property type="entry name" value="NA-bd_OB-fold"/>
</dbReference>
<evidence type="ECO:0000256" key="7">
    <source>
        <dbReference type="SAM" id="SignalP"/>
    </source>
</evidence>
<dbReference type="Pfam" id="PF01957">
    <property type="entry name" value="NfeD"/>
    <property type="match status" value="1"/>
</dbReference>
<evidence type="ECO:0000256" key="2">
    <source>
        <dbReference type="ARBA" id="ARBA00022692"/>
    </source>
</evidence>
<gene>
    <name evidence="11" type="ORF">CKO40_06670</name>
</gene>
<dbReference type="AlphaFoldDB" id="A0AAJ0X8W4"/>
<comment type="caution">
    <text evidence="11">The sequence shown here is derived from an EMBL/GenBank/DDBJ whole genome shotgun (WGS) entry which is preliminary data.</text>
</comment>
<evidence type="ECO:0000256" key="5">
    <source>
        <dbReference type="SAM" id="MobiDB-lite"/>
    </source>
</evidence>
<dbReference type="Gene3D" id="3.90.226.10">
    <property type="entry name" value="2-enoyl-CoA Hydratase, Chain A, domain 1"/>
    <property type="match status" value="1"/>
</dbReference>
<keyword evidence="2 6" id="KW-0812">Transmembrane</keyword>
<protein>
    <submittedName>
        <fullName evidence="11">Serine protease</fullName>
    </submittedName>
</protein>
<evidence type="ECO:0000256" key="3">
    <source>
        <dbReference type="ARBA" id="ARBA00022989"/>
    </source>
</evidence>
<dbReference type="PANTHER" id="PTHR33507:SF4">
    <property type="entry name" value="NODULATION COMPETITIVENESS PROTEIN NFED"/>
    <property type="match status" value="1"/>
</dbReference>
<dbReference type="InterPro" id="IPR056739">
    <property type="entry name" value="NfeD_membrane"/>
</dbReference>
<feature type="domain" description="NfeD integral membrane" evidence="9">
    <location>
        <begin position="288"/>
        <end position="403"/>
    </location>
</feature>
<reference evidence="11" key="1">
    <citation type="submission" date="2017-08" db="EMBL/GenBank/DDBJ databases">
        <authorList>
            <person name="Imhoff J.F."/>
            <person name="Rahn T."/>
            <person name="Kuenzel S."/>
            <person name="Neulinger S.C."/>
        </authorList>
    </citation>
    <scope>NUCLEOTIDE SEQUENCE</scope>
    <source>
        <strain evidence="11">DSM 11080</strain>
    </source>
</reference>
<evidence type="ECO:0000313" key="11">
    <source>
        <dbReference type="EMBL" id="MBK1704239.1"/>
    </source>
</evidence>
<dbReference type="InterPro" id="IPR002810">
    <property type="entry name" value="NfeD-like_C"/>
</dbReference>
<feature type="region of interest" description="Disordered" evidence="5">
    <location>
        <begin position="133"/>
        <end position="179"/>
    </location>
</feature>
<dbReference type="GO" id="GO:0006508">
    <property type="term" value="P:proteolysis"/>
    <property type="evidence" value="ECO:0007669"/>
    <property type="project" value="UniProtKB-KW"/>
</dbReference>
<keyword evidence="12" id="KW-1185">Reference proteome</keyword>
<evidence type="ECO:0000256" key="4">
    <source>
        <dbReference type="ARBA" id="ARBA00023136"/>
    </source>
</evidence>
<dbReference type="InterPro" id="IPR029045">
    <property type="entry name" value="ClpP/crotonase-like_dom_sf"/>
</dbReference>
<feature type="domain" description="NfeD-like C-terminal" evidence="8">
    <location>
        <begin position="419"/>
        <end position="477"/>
    </location>
</feature>
<evidence type="ECO:0000256" key="6">
    <source>
        <dbReference type="SAM" id="Phobius"/>
    </source>
</evidence>
<feature type="transmembrane region" description="Helical" evidence="6">
    <location>
        <begin position="280"/>
        <end position="302"/>
    </location>
</feature>
<name>A0AAJ0X8W4_9GAMM</name>
<keyword evidence="7" id="KW-0732">Signal</keyword>
<dbReference type="EMBL" id="NRSJ01000008">
    <property type="protein sequence ID" value="MBK1704239.1"/>
    <property type="molecule type" value="Genomic_DNA"/>
</dbReference>
<organism evidence="11 12">
    <name type="scientific">Halochromatium glycolicum</name>
    <dbReference type="NCBI Taxonomy" id="85075"/>
    <lineage>
        <taxon>Bacteria</taxon>
        <taxon>Pseudomonadati</taxon>
        <taxon>Pseudomonadota</taxon>
        <taxon>Gammaproteobacteria</taxon>
        <taxon>Chromatiales</taxon>
        <taxon>Chromatiaceae</taxon>
        <taxon>Halochromatium</taxon>
    </lineage>
</organism>
<keyword evidence="11" id="KW-0645">Protease</keyword>
<sequence>MPIRSLIALLMLIATGPLTSSAADVREALIIPIDGAIGAATGELVVTGLEQAARTDAEIVVLRMDTPGGLDQAMRRIIKATLASPVPVASFVAPPGARAASAGTYILYASQIAAMAPATNLGAATPIQVGGGDLPGLGDRFPAPEAPADGNADVNDGDNGQQPEPEPGPEAEPAPAEAAPTIAADAKGRKLVNDAVAYIRGLAELRGRNADWAEEAVRASVSLASGAAAERDVIDLVANDIPTLLKRIDGRRVQTATGEQVLDTSSLELRELEADWRIELLSVIANPNVAYILLLIGIYGIIFELSNPGALFPGIIGAISLLLALYALQVLPVNYAGVGLILLGVLLMVGEALAPSFGALGIGGLAAFLFGSVILMDEQGVAVSWPVIAITAGLSAALSIWLIGRFLGLRSRTSVVGADHLVGETGEARADFGGAPNNAGQVHIEGELWQASSQSPVRRGESVRVLAVKGLKLEVAPVSSPDHAPSANPSME</sequence>
<evidence type="ECO:0000259" key="8">
    <source>
        <dbReference type="Pfam" id="PF01957"/>
    </source>
</evidence>
<feature type="compositionally biased region" description="Low complexity" evidence="5">
    <location>
        <begin position="146"/>
        <end position="160"/>
    </location>
</feature>
<dbReference type="InterPro" id="IPR052165">
    <property type="entry name" value="Membrane_assoc_protease"/>
</dbReference>
<feature type="domain" description="NfeD1b N-terminal" evidence="10">
    <location>
        <begin position="29"/>
        <end position="131"/>
    </location>
</feature>
<evidence type="ECO:0000313" key="12">
    <source>
        <dbReference type="Proteomes" id="UP001296776"/>
    </source>
</evidence>
<accession>A0AAJ0X8W4</accession>
<keyword evidence="4 6" id="KW-0472">Membrane</keyword>
<comment type="subcellular location">
    <subcellularLocation>
        <location evidence="1">Membrane</location>
        <topology evidence="1">Multi-pass membrane protein</topology>
    </subcellularLocation>
</comment>